<sequence length="155" mass="17058">MVLTKYFSTNDGSLPEIEANYPTTTLAAKAFELLYECGAQNATIDGGYLWMRATQSEKPFSGAADALLVASEQADPFHVVLGGIRVTGQEIPDLGVWVSAEGLVLDYRMGPEWGQAEIESFLELLRQLRDLGGVISATWWGEDGERDFLAALRRR</sequence>
<proteinExistence type="predicted"/>
<organism evidence="1 2">
    <name type="scientific">Phytopseudomonas flavescens</name>
    <dbReference type="NCBI Taxonomy" id="29435"/>
    <lineage>
        <taxon>Bacteria</taxon>
        <taxon>Pseudomonadati</taxon>
        <taxon>Pseudomonadota</taxon>
        <taxon>Gammaproteobacteria</taxon>
        <taxon>Pseudomonadales</taxon>
        <taxon>Pseudomonadaceae</taxon>
        <taxon>Phytopseudomonas</taxon>
    </lineage>
</organism>
<name>A0A7Y9XLK3_9GAMM</name>
<keyword evidence="2" id="KW-1185">Reference proteome</keyword>
<dbReference type="Proteomes" id="UP000578688">
    <property type="component" value="Unassembled WGS sequence"/>
</dbReference>
<evidence type="ECO:0000313" key="2">
    <source>
        <dbReference type="Proteomes" id="UP000578688"/>
    </source>
</evidence>
<dbReference type="RefSeq" id="WP_179537847.1">
    <property type="nucleotide sequence ID" value="NZ_JACBYV010000001.1"/>
</dbReference>
<protein>
    <submittedName>
        <fullName evidence="1">Uncharacterized protein</fullName>
    </submittedName>
</protein>
<evidence type="ECO:0000313" key="1">
    <source>
        <dbReference type="EMBL" id="NYH72189.1"/>
    </source>
</evidence>
<dbReference type="EMBL" id="JACBYV010000001">
    <property type="protein sequence ID" value="NYH72189.1"/>
    <property type="molecule type" value="Genomic_DNA"/>
</dbReference>
<accession>A0A7Y9XLK3</accession>
<reference evidence="1 2" key="1">
    <citation type="submission" date="2020-07" db="EMBL/GenBank/DDBJ databases">
        <title>Genomic analyses of the natural microbiome of Caenorhabditis elegans.</title>
        <authorList>
            <person name="Samuel B."/>
        </authorList>
    </citation>
    <scope>NUCLEOTIDE SEQUENCE [LARGE SCALE GENOMIC DNA]</scope>
    <source>
        <strain evidence="1 2">BIGb0408</strain>
    </source>
</reference>
<gene>
    <name evidence="1" type="ORF">FHR27_000799</name>
</gene>
<dbReference type="AlphaFoldDB" id="A0A7Y9XLK3"/>
<comment type="caution">
    <text evidence="1">The sequence shown here is derived from an EMBL/GenBank/DDBJ whole genome shotgun (WGS) entry which is preliminary data.</text>
</comment>